<evidence type="ECO:0000313" key="6">
    <source>
        <dbReference type="Proteomes" id="UP000632339"/>
    </source>
</evidence>
<dbReference type="Proteomes" id="UP000632339">
    <property type="component" value="Unassembled WGS sequence"/>
</dbReference>
<evidence type="ECO:0000313" key="5">
    <source>
        <dbReference type="EMBL" id="GGN06724.1"/>
    </source>
</evidence>
<dbReference type="Gene3D" id="1.10.10.10">
    <property type="entry name" value="Winged helix-like DNA-binding domain superfamily/Winged helix DNA-binding domain"/>
    <property type="match status" value="1"/>
</dbReference>
<organism evidence="5 6">
    <name type="scientific">Dyadobacter beijingensis</name>
    <dbReference type="NCBI Taxonomy" id="365489"/>
    <lineage>
        <taxon>Bacteria</taxon>
        <taxon>Pseudomonadati</taxon>
        <taxon>Bacteroidota</taxon>
        <taxon>Cytophagia</taxon>
        <taxon>Cytophagales</taxon>
        <taxon>Spirosomataceae</taxon>
        <taxon>Dyadobacter</taxon>
    </lineage>
</organism>
<keyword evidence="3" id="KW-0804">Transcription</keyword>
<dbReference type="EMBL" id="BMLI01000002">
    <property type="protein sequence ID" value="GGN06724.1"/>
    <property type="molecule type" value="Genomic_DNA"/>
</dbReference>
<name>A0ABQ2IDK8_9BACT</name>
<evidence type="ECO:0000259" key="4">
    <source>
        <dbReference type="PROSITE" id="PS51118"/>
    </source>
</evidence>
<accession>A0ABQ2IDK8</accession>
<dbReference type="RefSeq" id="WP_019945745.1">
    <property type="nucleotide sequence ID" value="NZ_BMLI01000002.1"/>
</dbReference>
<dbReference type="Pfam" id="PF01638">
    <property type="entry name" value="HxlR"/>
    <property type="match status" value="1"/>
</dbReference>
<dbReference type="InterPro" id="IPR002577">
    <property type="entry name" value="HTH_HxlR"/>
</dbReference>
<dbReference type="PANTHER" id="PTHR33204:SF29">
    <property type="entry name" value="TRANSCRIPTIONAL REGULATOR"/>
    <property type="match status" value="1"/>
</dbReference>
<dbReference type="PROSITE" id="PS51118">
    <property type="entry name" value="HTH_HXLR"/>
    <property type="match status" value="1"/>
</dbReference>
<sequence length="130" mass="14977">MTNEEQIIKAGQLLSNPRNQKQEVQALQDTMYVIGGKWRLLIINSICNGNRRFRDIQRSIPGITTRMLSRELKDMEANQLIKRTVTPDTPVLVEYSETDYCLSFGGVILEMISWGKQHREKLMHGEGEQV</sequence>
<evidence type="ECO:0000256" key="3">
    <source>
        <dbReference type="ARBA" id="ARBA00023163"/>
    </source>
</evidence>
<dbReference type="InterPro" id="IPR036388">
    <property type="entry name" value="WH-like_DNA-bd_sf"/>
</dbReference>
<proteinExistence type="predicted"/>
<feature type="domain" description="HTH hxlR-type" evidence="4">
    <location>
        <begin position="24"/>
        <end position="123"/>
    </location>
</feature>
<protein>
    <recommendedName>
        <fullName evidence="4">HTH hxlR-type domain-containing protein</fullName>
    </recommendedName>
</protein>
<keyword evidence="2" id="KW-0238">DNA-binding</keyword>
<evidence type="ECO:0000256" key="1">
    <source>
        <dbReference type="ARBA" id="ARBA00023015"/>
    </source>
</evidence>
<evidence type="ECO:0000256" key="2">
    <source>
        <dbReference type="ARBA" id="ARBA00023125"/>
    </source>
</evidence>
<keyword evidence="1" id="KW-0805">Transcription regulation</keyword>
<dbReference type="InterPro" id="IPR036390">
    <property type="entry name" value="WH_DNA-bd_sf"/>
</dbReference>
<gene>
    <name evidence="5" type="ORF">GCM10010967_47580</name>
</gene>
<reference evidence="6" key="1">
    <citation type="journal article" date="2019" name="Int. J. Syst. Evol. Microbiol.">
        <title>The Global Catalogue of Microorganisms (GCM) 10K type strain sequencing project: providing services to taxonomists for standard genome sequencing and annotation.</title>
        <authorList>
            <consortium name="The Broad Institute Genomics Platform"/>
            <consortium name="The Broad Institute Genome Sequencing Center for Infectious Disease"/>
            <person name="Wu L."/>
            <person name="Ma J."/>
        </authorList>
    </citation>
    <scope>NUCLEOTIDE SEQUENCE [LARGE SCALE GENOMIC DNA]</scope>
    <source>
        <strain evidence="6">CGMCC 1.6375</strain>
    </source>
</reference>
<comment type="caution">
    <text evidence="5">The sequence shown here is derived from an EMBL/GenBank/DDBJ whole genome shotgun (WGS) entry which is preliminary data.</text>
</comment>
<dbReference type="PANTHER" id="PTHR33204">
    <property type="entry name" value="TRANSCRIPTIONAL REGULATOR, MARR FAMILY"/>
    <property type="match status" value="1"/>
</dbReference>
<dbReference type="SUPFAM" id="SSF46785">
    <property type="entry name" value="Winged helix' DNA-binding domain"/>
    <property type="match status" value="1"/>
</dbReference>
<keyword evidence="6" id="KW-1185">Reference proteome</keyword>